<name>A0A1I5XGX8_9BACT</name>
<feature type="region of interest" description="Disordered" evidence="1">
    <location>
        <begin position="320"/>
        <end position="351"/>
    </location>
</feature>
<dbReference type="Proteomes" id="UP000199031">
    <property type="component" value="Unassembled WGS sequence"/>
</dbReference>
<dbReference type="STRING" id="1465490.SAMN05444277_108189"/>
<proteinExistence type="predicted"/>
<reference evidence="2 3" key="1">
    <citation type="submission" date="2016-10" db="EMBL/GenBank/DDBJ databases">
        <authorList>
            <person name="de Groot N.N."/>
        </authorList>
    </citation>
    <scope>NUCLEOTIDE SEQUENCE [LARGE SCALE GENOMIC DNA]</scope>
    <source>
        <strain evidence="2 3">DSM 28286</strain>
    </source>
</reference>
<dbReference type="Gene3D" id="2.180.10.10">
    <property type="entry name" value="RHS repeat-associated core"/>
    <property type="match status" value="1"/>
</dbReference>
<dbReference type="NCBIfam" id="TIGR03696">
    <property type="entry name" value="Rhs_assc_core"/>
    <property type="match status" value="1"/>
</dbReference>
<organism evidence="2 3">
    <name type="scientific">Parafilimonas terrae</name>
    <dbReference type="NCBI Taxonomy" id="1465490"/>
    <lineage>
        <taxon>Bacteria</taxon>
        <taxon>Pseudomonadati</taxon>
        <taxon>Bacteroidota</taxon>
        <taxon>Chitinophagia</taxon>
        <taxon>Chitinophagales</taxon>
        <taxon>Chitinophagaceae</taxon>
        <taxon>Parafilimonas</taxon>
    </lineage>
</organism>
<dbReference type="AlphaFoldDB" id="A0A1I5XGX8"/>
<accession>A0A1I5XGX8</accession>
<dbReference type="EMBL" id="FOXQ01000008">
    <property type="protein sequence ID" value="SFQ31233.1"/>
    <property type="molecule type" value="Genomic_DNA"/>
</dbReference>
<feature type="region of interest" description="Disordered" evidence="1">
    <location>
        <begin position="147"/>
        <end position="198"/>
    </location>
</feature>
<evidence type="ECO:0000313" key="3">
    <source>
        <dbReference type="Proteomes" id="UP000199031"/>
    </source>
</evidence>
<keyword evidence="3" id="KW-1185">Reference proteome</keyword>
<feature type="compositionally biased region" description="Polar residues" evidence="1">
    <location>
        <begin position="147"/>
        <end position="158"/>
    </location>
</feature>
<evidence type="ECO:0000313" key="2">
    <source>
        <dbReference type="EMBL" id="SFQ31233.1"/>
    </source>
</evidence>
<gene>
    <name evidence="2" type="ORF">SAMN05444277_108189</name>
</gene>
<evidence type="ECO:0000256" key="1">
    <source>
        <dbReference type="SAM" id="MobiDB-lite"/>
    </source>
</evidence>
<sequence length="351" mass="38847">MRTYTATSSLSYRYGFNGKEKDNEVKGEGNQYDYGFRIYDPRAVRFLSIDPLTKHYPAWSPYPFAMNNPVSGVDLDGLEYLYFNEARIEVMRGGVFLKIENMHNITQNAFKQANSDPNNWSYDQFGHKGIGISTEIGSINLQKYTPNSEADYNATDNSPGAPEPDFQPGQTQVQNPTAKSTGLPDKRYKDRTVSSATPAGSRGLALASIAIDAIIVGSNISANYLVNDDINLAKKHIEILKQATYDVQTALNEGLVPQKYLTDEFISDIINVVLSGVSNLNNKDISNIGRQIYNTVSKRRMPYDGQIIMRDVSGQVIKSIPKPNPIYDPNYGKTNNSASQSEKKPVAGSGN</sequence>
<protein>
    <submittedName>
        <fullName evidence="2">RHS repeat-associated core domain-containing protein</fullName>
    </submittedName>
</protein>
<dbReference type="InterPro" id="IPR022385">
    <property type="entry name" value="Rhs_assc_core"/>
</dbReference>
<feature type="compositionally biased region" description="Polar residues" evidence="1">
    <location>
        <begin position="168"/>
        <end position="180"/>
    </location>
</feature>